<dbReference type="Gene3D" id="6.20.210.20">
    <property type="entry name" value="THAP domain"/>
    <property type="match status" value="1"/>
</dbReference>
<evidence type="ECO:0000313" key="9">
    <source>
        <dbReference type="Proteomes" id="UP000827892"/>
    </source>
</evidence>
<dbReference type="GO" id="GO:0008270">
    <property type="term" value="F:zinc ion binding"/>
    <property type="evidence" value="ECO:0007669"/>
    <property type="project" value="UniProtKB-KW"/>
</dbReference>
<organism evidence="8 9">
    <name type="scientific">Caenorhabditis briggsae</name>
    <dbReference type="NCBI Taxonomy" id="6238"/>
    <lineage>
        <taxon>Eukaryota</taxon>
        <taxon>Metazoa</taxon>
        <taxon>Ecdysozoa</taxon>
        <taxon>Nematoda</taxon>
        <taxon>Chromadorea</taxon>
        <taxon>Rhabditida</taxon>
        <taxon>Rhabditina</taxon>
        <taxon>Rhabditomorpha</taxon>
        <taxon>Rhabditoidea</taxon>
        <taxon>Rhabditidae</taxon>
        <taxon>Peloderinae</taxon>
        <taxon>Caenorhabditis</taxon>
    </lineage>
</organism>
<dbReference type="PROSITE" id="PS50950">
    <property type="entry name" value="ZF_THAP"/>
    <property type="match status" value="1"/>
</dbReference>
<proteinExistence type="predicted"/>
<evidence type="ECO:0000256" key="4">
    <source>
        <dbReference type="ARBA" id="ARBA00023125"/>
    </source>
</evidence>
<dbReference type="SMART" id="SM00980">
    <property type="entry name" value="THAP"/>
    <property type="match status" value="1"/>
</dbReference>
<evidence type="ECO:0000256" key="5">
    <source>
        <dbReference type="PROSITE-ProRule" id="PRU00309"/>
    </source>
</evidence>
<feature type="region of interest" description="Disordered" evidence="6">
    <location>
        <begin position="411"/>
        <end position="436"/>
    </location>
</feature>
<feature type="compositionally biased region" description="Acidic residues" evidence="6">
    <location>
        <begin position="418"/>
        <end position="427"/>
    </location>
</feature>
<keyword evidence="1" id="KW-0479">Metal-binding</keyword>
<keyword evidence="3" id="KW-0862">Zinc</keyword>
<dbReference type="InterPro" id="IPR006612">
    <property type="entry name" value="THAP_Znf"/>
</dbReference>
<feature type="region of interest" description="Disordered" evidence="6">
    <location>
        <begin position="1"/>
        <end position="32"/>
    </location>
</feature>
<accession>A0AAE9DA86</accession>
<reference evidence="8 9" key="1">
    <citation type="submission" date="2022-05" db="EMBL/GenBank/DDBJ databases">
        <title>Chromosome-level reference genomes for two strains of Caenorhabditis briggsae: an improved platform for comparative genomics.</title>
        <authorList>
            <person name="Stevens L."/>
            <person name="Andersen E.C."/>
        </authorList>
    </citation>
    <scope>NUCLEOTIDE SEQUENCE [LARGE SCALE GENOMIC DNA]</scope>
    <source>
        <strain evidence="8">QX1410_ONT</strain>
        <tissue evidence="8">Whole-organism</tissue>
    </source>
</reference>
<keyword evidence="2 5" id="KW-0863">Zinc-finger</keyword>
<protein>
    <recommendedName>
        <fullName evidence="7">THAP-type domain-containing protein</fullName>
    </recommendedName>
</protein>
<sequence>MSKRIDHDEEDRDSSEYEQMEDEEEDVERFPQQQALYAKEDDHFQPQYITEQVPTTSNQMELPLQIDYEEVYPHSTVPVDNSYNILEDGKVYYENEMEDLVYHEIYGEGSDQKIEMDKRIRNIIGSSASCIVCQRTQSEKIRLFTWPKSEELRVQWLHFFRLPSSVLNSTHESYICCYHFSSDAFIMMDDKICWKKTALPKYRHRRPGLSEPFPWEPSMKIKLSQEIATSAGYRIRYRMPFNKHKTRKVHEVAILTPIAQPHLYYEFHFNRYGLNNTKFYACLSCRKAKTESGIRDVIRTIHLDGYKFLSSGDPFNGHHFACRPHNVYDSKSMWRPVPGQNEDNNAYQGVEYMDTAGESLEWNSMVRPGEGGDVATKDEEPPIILYENFENPISEEVIETDYVLERAATDQVGYPQDPQEEEEEEEERIAHNNQSHRKSLSRKARIKCHLCMKSNFSSTQSFVAHLQKHIIDEKPCKKCEKLISCDSPSICIRRNLCEKCYST</sequence>
<feature type="domain" description="THAP-type" evidence="7">
    <location>
        <begin position="124"/>
        <end position="203"/>
    </location>
</feature>
<dbReference type="OMA" id="NTKFYAC"/>
<gene>
    <name evidence="8" type="ORF">L3Y34_000724</name>
</gene>
<dbReference type="SUPFAM" id="SSF57716">
    <property type="entry name" value="Glucocorticoid receptor-like (DNA-binding domain)"/>
    <property type="match status" value="1"/>
</dbReference>
<evidence type="ECO:0000313" key="8">
    <source>
        <dbReference type="EMBL" id="ULT99622.1"/>
    </source>
</evidence>
<keyword evidence="4 5" id="KW-0238">DNA-binding</keyword>
<dbReference type="Pfam" id="PF05485">
    <property type="entry name" value="THAP"/>
    <property type="match status" value="1"/>
</dbReference>
<dbReference type="GO" id="GO:0003677">
    <property type="term" value="F:DNA binding"/>
    <property type="evidence" value="ECO:0007669"/>
    <property type="project" value="UniProtKB-UniRule"/>
</dbReference>
<evidence type="ECO:0000256" key="3">
    <source>
        <dbReference type="ARBA" id="ARBA00022833"/>
    </source>
</evidence>
<evidence type="ECO:0000256" key="6">
    <source>
        <dbReference type="SAM" id="MobiDB-lite"/>
    </source>
</evidence>
<feature type="compositionally biased region" description="Acidic residues" evidence="6">
    <location>
        <begin position="8"/>
        <end position="27"/>
    </location>
</feature>
<dbReference type="InterPro" id="IPR038441">
    <property type="entry name" value="THAP_Znf_sf"/>
</dbReference>
<evidence type="ECO:0000256" key="2">
    <source>
        <dbReference type="ARBA" id="ARBA00022771"/>
    </source>
</evidence>
<dbReference type="AlphaFoldDB" id="A0AAE9DA86"/>
<dbReference type="EMBL" id="CP090893">
    <property type="protein sequence ID" value="ULT99622.1"/>
    <property type="molecule type" value="Genomic_DNA"/>
</dbReference>
<dbReference type="Proteomes" id="UP000827892">
    <property type="component" value="Chromosome III"/>
</dbReference>
<evidence type="ECO:0000259" key="7">
    <source>
        <dbReference type="PROSITE" id="PS50950"/>
    </source>
</evidence>
<name>A0AAE9DA86_CAEBR</name>
<evidence type="ECO:0000256" key="1">
    <source>
        <dbReference type="ARBA" id="ARBA00022723"/>
    </source>
</evidence>